<dbReference type="EC" id="3.5.4.5" evidence="6"/>
<dbReference type="InterPro" id="IPR002125">
    <property type="entry name" value="CMP_dCMP_dom"/>
</dbReference>
<evidence type="ECO:0000256" key="3">
    <source>
        <dbReference type="ARBA" id="ARBA00022801"/>
    </source>
</evidence>
<organism evidence="6 7">
    <name type="scientific">Trueperella bonasi</name>
    <dbReference type="NCBI Taxonomy" id="312286"/>
    <lineage>
        <taxon>Bacteria</taxon>
        <taxon>Bacillati</taxon>
        <taxon>Actinomycetota</taxon>
        <taxon>Actinomycetes</taxon>
        <taxon>Actinomycetales</taxon>
        <taxon>Actinomycetaceae</taxon>
        <taxon>Trueperella</taxon>
    </lineage>
</organism>
<evidence type="ECO:0000313" key="6">
    <source>
        <dbReference type="EMBL" id="MDP9805791.1"/>
    </source>
</evidence>
<keyword evidence="2" id="KW-0479">Metal-binding</keyword>
<dbReference type="NCBIfam" id="NF004064">
    <property type="entry name" value="PRK05578.1"/>
    <property type="match status" value="1"/>
</dbReference>
<dbReference type="InterPro" id="IPR050202">
    <property type="entry name" value="Cyt/Deoxycyt_deaminase"/>
</dbReference>
<feature type="domain" description="CMP/dCMP-type deaminase" evidence="5">
    <location>
        <begin position="1"/>
        <end position="111"/>
    </location>
</feature>
<protein>
    <submittedName>
        <fullName evidence="6">Cytidine deaminase</fullName>
        <ecNumber evidence="6">3.5.4.5</ecNumber>
    </submittedName>
</protein>
<dbReference type="Proteomes" id="UP001243212">
    <property type="component" value="Unassembled WGS sequence"/>
</dbReference>
<comment type="caution">
    <text evidence="6">The sequence shown here is derived from an EMBL/GenBank/DDBJ whole genome shotgun (WGS) entry which is preliminary data.</text>
</comment>
<dbReference type="EMBL" id="JAUSQX010000001">
    <property type="protein sequence ID" value="MDP9805791.1"/>
    <property type="molecule type" value="Genomic_DNA"/>
</dbReference>
<proteinExistence type="inferred from homology"/>
<dbReference type="SUPFAM" id="SSF53927">
    <property type="entry name" value="Cytidine deaminase-like"/>
    <property type="match status" value="1"/>
</dbReference>
<dbReference type="Gene3D" id="3.40.140.10">
    <property type="entry name" value="Cytidine Deaminase, domain 2"/>
    <property type="match status" value="1"/>
</dbReference>
<dbReference type="PROSITE" id="PS51747">
    <property type="entry name" value="CYT_DCMP_DEAMINASES_2"/>
    <property type="match status" value="1"/>
</dbReference>
<name>A0ABT9NEH2_9ACTO</name>
<evidence type="ECO:0000256" key="1">
    <source>
        <dbReference type="ARBA" id="ARBA00006576"/>
    </source>
</evidence>
<keyword evidence="3 6" id="KW-0378">Hydrolase</keyword>
<reference evidence="6 7" key="1">
    <citation type="submission" date="2023-07" db="EMBL/GenBank/DDBJ databases">
        <title>Sequencing the genomes of 1000 actinobacteria strains.</title>
        <authorList>
            <person name="Klenk H.-P."/>
        </authorList>
    </citation>
    <scope>NUCLEOTIDE SEQUENCE [LARGE SCALE GENOMIC DNA]</scope>
    <source>
        <strain evidence="6 7">DSM 17163</strain>
    </source>
</reference>
<comment type="similarity">
    <text evidence="1">Belongs to the cytidine and deoxycytidylate deaminase family.</text>
</comment>
<dbReference type="Pfam" id="PF00383">
    <property type="entry name" value="dCMP_cyt_deam_1"/>
    <property type="match status" value="1"/>
</dbReference>
<dbReference type="PROSITE" id="PS00903">
    <property type="entry name" value="CYT_DCMP_DEAMINASES_1"/>
    <property type="match status" value="1"/>
</dbReference>
<evidence type="ECO:0000259" key="5">
    <source>
        <dbReference type="PROSITE" id="PS51747"/>
    </source>
</evidence>
<dbReference type="InterPro" id="IPR016192">
    <property type="entry name" value="APOBEC/CMP_deaminase_Zn-bd"/>
</dbReference>
<accession>A0ABT9NEH2</accession>
<gene>
    <name evidence="6" type="ORF">J2S70_000373</name>
</gene>
<evidence type="ECO:0000313" key="7">
    <source>
        <dbReference type="Proteomes" id="UP001243212"/>
    </source>
</evidence>
<dbReference type="PANTHER" id="PTHR11644:SF2">
    <property type="entry name" value="CYTIDINE DEAMINASE"/>
    <property type="match status" value="1"/>
</dbReference>
<evidence type="ECO:0000256" key="4">
    <source>
        <dbReference type="ARBA" id="ARBA00022833"/>
    </source>
</evidence>
<sequence>MKTAYAPYSGYPVGAAGITSDGRLVSGCNVENASTGLGTCAENGMVSALIRSGGGRLAAVYCVNGNEEAVVPCGRCRQVLYEHGGPQLQVFMPAAGPQPMTYVLPEAFGPNSLEEYRRSQEA</sequence>
<dbReference type="GO" id="GO:0004126">
    <property type="term" value="F:cytidine deaminase activity"/>
    <property type="evidence" value="ECO:0007669"/>
    <property type="project" value="UniProtKB-EC"/>
</dbReference>
<dbReference type="CDD" id="cd01283">
    <property type="entry name" value="cytidine_deaminase"/>
    <property type="match status" value="1"/>
</dbReference>
<evidence type="ECO:0000256" key="2">
    <source>
        <dbReference type="ARBA" id="ARBA00022723"/>
    </source>
</evidence>
<keyword evidence="7" id="KW-1185">Reference proteome</keyword>
<dbReference type="InterPro" id="IPR016193">
    <property type="entry name" value="Cytidine_deaminase-like"/>
</dbReference>
<dbReference type="PANTHER" id="PTHR11644">
    <property type="entry name" value="CYTIDINE DEAMINASE"/>
    <property type="match status" value="1"/>
</dbReference>
<keyword evidence="4" id="KW-0862">Zinc</keyword>